<keyword evidence="2" id="KW-1185">Reference proteome</keyword>
<sequence length="121" mass="12961">MASVTGITGVSLMIKFPHIFCMAWRKSAAGVDAPTAKYARRSAPWYDGVTEYWYRQADLHPVLKASATHCAGQSKTVSAARLKADCWMPVAIPDCVKAVGPVYPSVSKTMPSSGGNLSGIR</sequence>
<organism evidence="1 2">
    <name type="scientific">Xylaria bambusicola</name>
    <dbReference type="NCBI Taxonomy" id="326684"/>
    <lineage>
        <taxon>Eukaryota</taxon>
        <taxon>Fungi</taxon>
        <taxon>Dikarya</taxon>
        <taxon>Ascomycota</taxon>
        <taxon>Pezizomycotina</taxon>
        <taxon>Sordariomycetes</taxon>
        <taxon>Xylariomycetidae</taxon>
        <taxon>Xylariales</taxon>
        <taxon>Xylariaceae</taxon>
        <taxon>Xylaria</taxon>
    </lineage>
</organism>
<name>A0AAN7Z5J5_9PEZI</name>
<comment type="caution">
    <text evidence="1">The sequence shown here is derived from an EMBL/GenBank/DDBJ whole genome shotgun (WGS) entry which is preliminary data.</text>
</comment>
<reference evidence="1 2" key="1">
    <citation type="submission" date="2023-10" db="EMBL/GenBank/DDBJ databases">
        <title>Draft genome sequence of Xylaria bambusicola isolate GMP-LS, the root and basal stem rot pathogen of sugarcane in Indonesia.</title>
        <authorList>
            <person name="Selvaraj P."/>
            <person name="Muralishankar V."/>
            <person name="Muruganantham S."/>
            <person name="Sp S."/>
            <person name="Haryani S."/>
            <person name="Lau K.J.X."/>
            <person name="Naqvi N.I."/>
        </authorList>
    </citation>
    <scope>NUCLEOTIDE SEQUENCE [LARGE SCALE GENOMIC DNA]</scope>
    <source>
        <strain evidence="1">GMP-LS</strain>
    </source>
</reference>
<protein>
    <submittedName>
        <fullName evidence="1">Uncharacterized protein</fullName>
    </submittedName>
</protein>
<gene>
    <name evidence="1" type="ORF">RRF57_005167</name>
</gene>
<dbReference type="AlphaFoldDB" id="A0AAN7Z5J5"/>
<dbReference type="EMBL" id="JAWHQM010000011">
    <property type="protein sequence ID" value="KAK5629452.1"/>
    <property type="molecule type" value="Genomic_DNA"/>
</dbReference>
<evidence type="ECO:0000313" key="2">
    <source>
        <dbReference type="Proteomes" id="UP001305414"/>
    </source>
</evidence>
<proteinExistence type="predicted"/>
<accession>A0AAN7Z5J5</accession>
<evidence type="ECO:0000313" key="1">
    <source>
        <dbReference type="EMBL" id="KAK5629452.1"/>
    </source>
</evidence>
<dbReference type="Proteomes" id="UP001305414">
    <property type="component" value="Unassembled WGS sequence"/>
</dbReference>